<proteinExistence type="predicted"/>
<evidence type="ECO:0000313" key="3">
    <source>
        <dbReference type="Proteomes" id="UP000063434"/>
    </source>
</evidence>
<dbReference type="RefSeq" id="WP_081089486.1">
    <property type="nucleotide sequence ID" value="NZ_LCYC01000062.1"/>
</dbReference>
<gene>
    <name evidence="2" type="ORF">PFL603g_05610</name>
</gene>
<comment type="caution">
    <text evidence="2">The sequence shown here is derived from an EMBL/GenBank/DDBJ whole genome shotgun (WGS) entry which is preliminary data.</text>
</comment>
<dbReference type="PATRIC" id="fig|294.195.peg.5984"/>
<dbReference type="Pfam" id="PF15607">
    <property type="entry name" value="Ntox44"/>
    <property type="match status" value="1"/>
</dbReference>
<evidence type="ECO:0000259" key="1">
    <source>
        <dbReference type="Pfam" id="PF15607"/>
    </source>
</evidence>
<accession>A0A125QD63</accession>
<dbReference type="InterPro" id="IPR028946">
    <property type="entry name" value="Ntox44"/>
</dbReference>
<dbReference type="AlphaFoldDB" id="A0A125QD63"/>
<reference evidence="2 3" key="1">
    <citation type="submission" date="2015-05" db="EMBL/GenBank/DDBJ databases">
        <title>A genomic and transcriptomic approach to investigate the blue pigment phenotype in Pseudomonas fluorescens.</title>
        <authorList>
            <person name="Andreani N.A."/>
            <person name="Cardazzo B."/>
        </authorList>
    </citation>
    <scope>NUCLEOTIDE SEQUENCE [LARGE SCALE GENOMIC DNA]</scope>
    <source>
        <strain evidence="2 3">Ps_40</strain>
    </source>
</reference>
<evidence type="ECO:0000313" key="2">
    <source>
        <dbReference type="EMBL" id="KWV70932.1"/>
    </source>
</evidence>
<organism evidence="2 3">
    <name type="scientific">Pseudomonas fluorescens</name>
    <dbReference type="NCBI Taxonomy" id="294"/>
    <lineage>
        <taxon>Bacteria</taxon>
        <taxon>Pseudomonadati</taxon>
        <taxon>Pseudomonadota</taxon>
        <taxon>Gammaproteobacteria</taxon>
        <taxon>Pseudomonadales</taxon>
        <taxon>Pseudomonadaceae</taxon>
        <taxon>Pseudomonas</taxon>
    </lineage>
</organism>
<dbReference type="Proteomes" id="UP000063434">
    <property type="component" value="Unassembled WGS sequence"/>
</dbReference>
<feature type="domain" description="Bacterial toxin 44" evidence="1">
    <location>
        <begin position="48"/>
        <end position="121"/>
    </location>
</feature>
<sequence>MAVPLMPPGVSILENMAISQSKRIHLKPGSAFAYSWFYSQVRAAGPWNYKKQGRQYEAFGNFNYGATGTVLGIPENVLLRAAGVAQTVARTTRPDFGLWWGGEPFGDDPQDQYWIRRGIEYAISQGH</sequence>
<name>A0A125QD63_PSEFL</name>
<protein>
    <recommendedName>
        <fullName evidence="1">Bacterial toxin 44 domain-containing protein</fullName>
    </recommendedName>
</protein>
<dbReference type="EMBL" id="LCYC01000062">
    <property type="protein sequence ID" value="KWV70932.1"/>
    <property type="molecule type" value="Genomic_DNA"/>
</dbReference>